<dbReference type="SUPFAM" id="SSF46689">
    <property type="entry name" value="Homeodomain-like"/>
    <property type="match status" value="1"/>
</dbReference>
<feature type="DNA-binding region" description="H-T-H motif" evidence="4">
    <location>
        <begin position="34"/>
        <end position="53"/>
    </location>
</feature>
<dbReference type="InterPro" id="IPR036271">
    <property type="entry name" value="Tet_transcr_reg_TetR-rel_C_sf"/>
</dbReference>
<feature type="domain" description="HTH tetR-type" evidence="5">
    <location>
        <begin position="12"/>
        <end position="71"/>
    </location>
</feature>
<dbReference type="PRINTS" id="PR00455">
    <property type="entry name" value="HTHTETR"/>
</dbReference>
<evidence type="ECO:0000256" key="2">
    <source>
        <dbReference type="ARBA" id="ARBA00023125"/>
    </source>
</evidence>
<dbReference type="InterPro" id="IPR049445">
    <property type="entry name" value="TetR_SbtR-like_C"/>
</dbReference>
<name>A0A931AKN0_9ACTN</name>
<reference evidence="6" key="1">
    <citation type="submission" date="2020-11" db="EMBL/GenBank/DDBJ databases">
        <title>Whole-genome analyses of Nonomuraea sp. K274.</title>
        <authorList>
            <person name="Veyisoglu A."/>
        </authorList>
    </citation>
    <scope>NUCLEOTIDE SEQUENCE</scope>
    <source>
        <strain evidence="6">K274</strain>
    </source>
</reference>
<dbReference type="InterPro" id="IPR009057">
    <property type="entry name" value="Homeodomain-like_sf"/>
</dbReference>
<dbReference type="AlphaFoldDB" id="A0A931AKN0"/>
<dbReference type="GO" id="GO:0003700">
    <property type="term" value="F:DNA-binding transcription factor activity"/>
    <property type="evidence" value="ECO:0007669"/>
    <property type="project" value="TreeGrafter"/>
</dbReference>
<dbReference type="PANTHER" id="PTHR30055:SF234">
    <property type="entry name" value="HTH-TYPE TRANSCRIPTIONAL REGULATOR BETI"/>
    <property type="match status" value="1"/>
</dbReference>
<evidence type="ECO:0000313" key="7">
    <source>
        <dbReference type="Proteomes" id="UP000605361"/>
    </source>
</evidence>
<evidence type="ECO:0000256" key="4">
    <source>
        <dbReference type="PROSITE-ProRule" id="PRU00335"/>
    </source>
</evidence>
<evidence type="ECO:0000256" key="1">
    <source>
        <dbReference type="ARBA" id="ARBA00023015"/>
    </source>
</evidence>
<comment type="caution">
    <text evidence="6">The sequence shown here is derived from an EMBL/GenBank/DDBJ whole genome shotgun (WGS) entry which is preliminary data.</text>
</comment>
<dbReference type="GO" id="GO:0000976">
    <property type="term" value="F:transcription cis-regulatory region binding"/>
    <property type="evidence" value="ECO:0007669"/>
    <property type="project" value="TreeGrafter"/>
</dbReference>
<dbReference type="Pfam" id="PF00440">
    <property type="entry name" value="TetR_N"/>
    <property type="match status" value="1"/>
</dbReference>
<dbReference type="PROSITE" id="PS50977">
    <property type="entry name" value="HTH_TETR_2"/>
    <property type="match status" value="1"/>
</dbReference>
<keyword evidence="7" id="KW-1185">Reference proteome</keyword>
<organism evidence="6 7">
    <name type="scientific">Nonomuraea cypriaca</name>
    <dbReference type="NCBI Taxonomy" id="1187855"/>
    <lineage>
        <taxon>Bacteria</taxon>
        <taxon>Bacillati</taxon>
        <taxon>Actinomycetota</taxon>
        <taxon>Actinomycetes</taxon>
        <taxon>Streptosporangiales</taxon>
        <taxon>Streptosporangiaceae</taxon>
        <taxon>Nonomuraea</taxon>
    </lineage>
</organism>
<dbReference type="InterPro" id="IPR001647">
    <property type="entry name" value="HTH_TetR"/>
</dbReference>
<keyword evidence="1" id="KW-0805">Transcription regulation</keyword>
<dbReference type="Proteomes" id="UP000605361">
    <property type="component" value="Unassembled WGS sequence"/>
</dbReference>
<keyword evidence="2 4" id="KW-0238">DNA-binding</keyword>
<protein>
    <submittedName>
        <fullName evidence="6">TetR/AcrR family transcriptional regulator</fullName>
    </submittedName>
</protein>
<sequence length="194" mass="21527">MPESKPLRADARRNRVRILAAAELVLARDGLSASVREIARQADVGMATIYRQFPTKEALYEAIVVSRIQALVEEFRELAVADDAGAAFFHFFSRLVEESTHKKMLADALADAGIDVEAGMAELAQEMARVIEPLLTRAQRAGVIREDLAMAELMALLTAACLAAERNRWDDAWRTRVLGLMFDGLRASNHHSHK</sequence>
<dbReference type="Gene3D" id="1.10.357.10">
    <property type="entry name" value="Tetracycline Repressor, domain 2"/>
    <property type="match status" value="1"/>
</dbReference>
<evidence type="ECO:0000313" key="6">
    <source>
        <dbReference type="EMBL" id="MBF8192699.1"/>
    </source>
</evidence>
<proteinExistence type="predicted"/>
<dbReference type="Pfam" id="PF21597">
    <property type="entry name" value="TetR_C_43"/>
    <property type="match status" value="1"/>
</dbReference>
<keyword evidence="3" id="KW-0804">Transcription</keyword>
<evidence type="ECO:0000256" key="3">
    <source>
        <dbReference type="ARBA" id="ARBA00023163"/>
    </source>
</evidence>
<accession>A0A931AKN0</accession>
<dbReference type="SUPFAM" id="SSF48498">
    <property type="entry name" value="Tetracyclin repressor-like, C-terminal domain"/>
    <property type="match status" value="1"/>
</dbReference>
<dbReference type="PANTHER" id="PTHR30055">
    <property type="entry name" value="HTH-TYPE TRANSCRIPTIONAL REGULATOR RUTR"/>
    <property type="match status" value="1"/>
</dbReference>
<dbReference type="RefSeq" id="WP_195901584.1">
    <property type="nucleotide sequence ID" value="NZ_JADOGI010000227.1"/>
</dbReference>
<evidence type="ECO:0000259" key="5">
    <source>
        <dbReference type="PROSITE" id="PS50977"/>
    </source>
</evidence>
<dbReference type="InterPro" id="IPR050109">
    <property type="entry name" value="HTH-type_TetR-like_transc_reg"/>
</dbReference>
<dbReference type="EMBL" id="JADOGI010000227">
    <property type="protein sequence ID" value="MBF8192699.1"/>
    <property type="molecule type" value="Genomic_DNA"/>
</dbReference>
<gene>
    <name evidence="6" type="ORF">ITP53_44870</name>
</gene>